<evidence type="ECO:0000256" key="1">
    <source>
        <dbReference type="SAM" id="Phobius"/>
    </source>
</evidence>
<sequence>MKRLLKSLFLMYRLNFKLDLKSLMAYPATFWFAIITIPLWSLLQIMFIETIYGQVDNFLGYTKYENYVLFGTYKLVQSLAVIFFMVQLEELTERIRGNDTWSLDMMLLKPIDSQIFATTGRYWFGSISSMMVGVGMIIYGLVRDPHMMSMGNIVVYGLSVLLAVVLFYFLYLFIQTWLFWVEYLKVGGSLWFTIQDLGQYPRRLYQGWMGILLNIVFPITLAAAVPVDFLFGRMPWYHLGIFIVSVGVIGYLTRLFWQYSIKKYSSFSS</sequence>
<protein>
    <recommendedName>
        <fullName evidence="4">ABC transporter permease</fullName>
    </recommendedName>
</protein>
<keyword evidence="1" id="KW-0472">Membrane</keyword>
<proteinExistence type="predicted"/>
<feature type="transmembrane region" description="Helical" evidence="1">
    <location>
        <begin position="122"/>
        <end position="141"/>
    </location>
</feature>
<evidence type="ECO:0000313" key="3">
    <source>
        <dbReference type="Proteomes" id="UP000230796"/>
    </source>
</evidence>
<evidence type="ECO:0000313" key="2">
    <source>
        <dbReference type="EMBL" id="PIR98901.1"/>
    </source>
</evidence>
<feature type="transmembrane region" description="Helical" evidence="1">
    <location>
        <begin position="237"/>
        <end position="257"/>
    </location>
</feature>
<organism evidence="2 3">
    <name type="scientific">Candidatus Collierbacteria bacterium CG10_big_fil_rev_8_21_14_0_10_44_9</name>
    <dbReference type="NCBI Taxonomy" id="1974535"/>
    <lineage>
        <taxon>Bacteria</taxon>
        <taxon>Candidatus Collieribacteriota</taxon>
    </lineage>
</organism>
<dbReference type="Proteomes" id="UP000230796">
    <property type="component" value="Unassembled WGS sequence"/>
</dbReference>
<feature type="transmembrane region" description="Helical" evidence="1">
    <location>
        <begin position="153"/>
        <end position="174"/>
    </location>
</feature>
<feature type="transmembrane region" description="Helical" evidence="1">
    <location>
        <begin position="211"/>
        <end position="231"/>
    </location>
</feature>
<dbReference type="InterPro" id="IPR010390">
    <property type="entry name" value="ABC-2_transporter-like"/>
</dbReference>
<comment type="caution">
    <text evidence="2">The sequence shown here is derived from an EMBL/GenBank/DDBJ whole genome shotgun (WGS) entry which is preliminary data.</text>
</comment>
<reference evidence="3" key="1">
    <citation type="submission" date="2017-09" db="EMBL/GenBank/DDBJ databases">
        <title>Depth-based differentiation of microbial function through sediment-hosted aquifers and enrichment of novel symbionts in the deep terrestrial subsurface.</title>
        <authorList>
            <person name="Probst A.J."/>
            <person name="Ladd B."/>
            <person name="Jarett J.K."/>
            <person name="Geller-Mcgrath D.E."/>
            <person name="Sieber C.M.K."/>
            <person name="Emerson J.B."/>
            <person name="Anantharaman K."/>
            <person name="Thomas B.C."/>
            <person name="Malmstrom R."/>
            <person name="Stieglmeier M."/>
            <person name="Klingl A."/>
            <person name="Woyke T."/>
            <person name="Ryan C.M."/>
            <person name="Banfield J.F."/>
        </authorList>
    </citation>
    <scope>NUCLEOTIDE SEQUENCE [LARGE SCALE GENOMIC DNA]</scope>
</reference>
<dbReference type="AlphaFoldDB" id="A0A2H0VII8"/>
<evidence type="ECO:0008006" key="4">
    <source>
        <dbReference type="Google" id="ProtNLM"/>
    </source>
</evidence>
<dbReference type="EMBL" id="PFAF01000046">
    <property type="protein sequence ID" value="PIR98901.1"/>
    <property type="molecule type" value="Genomic_DNA"/>
</dbReference>
<dbReference type="Pfam" id="PF06182">
    <property type="entry name" value="ABC2_membrane_6"/>
    <property type="match status" value="1"/>
</dbReference>
<name>A0A2H0VII8_9BACT</name>
<feature type="transmembrane region" description="Helical" evidence="1">
    <location>
        <begin position="67"/>
        <end position="86"/>
    </location>
</feature>
<dbReference type="PANTHER" id="PTHR36833:SF1">
    <property type="entry name" value="INTEGRAL MEMBRANE TRANSPORT PROTEIN"/>
    <property type="match status" value="1"/>
</dbReference>
<keyword evidence="1" id="KW-1133">Transmembrane helix</keyword>
<accession>A0A2H0VII8</accession>
<gene>
    <name evidence="2" type="ORF">COT87_02420</name>
</gene>
<dbReference type="PANTHER" id="PTHR36833">
    <property type="entry name" value="SLR0610 PROTEIN-RELATED"/>
    <property type="match status" value="1"/>
</dbReference>
<feature type="transmembrane region" description="Helical" evidence="1">
    <location>
        <begin position="23"/>
        <end position="47"/>
    </location>
</feature>
<keyword evidence="1" id="KW-0812">Transmembrane</keyword>